<evidence type="ECO:0000313" key="3">
    <source>
        <dbReference type="Proteomes" id="UP000801492"/>
    </source>
</evidence>
<keyword evidence="1" id="KW-1133">Transmembrane helix</keyword>
<dbReference type="EMBL" id="VTPC01006378">
    <property type="protein sequence ID" value="KAF2894999.1"/>
    <property type="molecule type" value="Genomic_DNA"/>
</dbReference>
<dbReference type="OrthoDB" id="6110560at2759"/>
<name>A0A8K0CWQ8_IGNLU</name>
<evidence type="ECO:0000313" key="2">
    <source>
        <dbReference type="EMBL" id="KAF2894999.1"/>
    </source>
</evidence>
<comment type="caution">
    <text evidence="2">The sequence shown here is derived from an EMBL/GenBank/DDBJ whole genome shotgun (WGS) entry which is preliminary data.</text>
</comment>
<organism evidence="2 3">
    <name type="scientific">Ignelater luminosus</name>
    <name type="common">Cucubano</name>
    <name type="synonym">Pyrophorus luminosus</name>
    <dbReference type="NCBI Taxonomy" id="2038154"/>
    <lineage>
        <taxon>Eukaryota</taxon>
        <taxon>Metazoa</taxon>
        <taxon>Ecdysozoa</taxon>
        <taxon>Arthropoda</taxon>
        <taxon>Hexapoda</taxon>
        <taxon>Insecta</taxon>
        <taxon>Pterygota</taxon>
        <taxon>Neoptera</taxon>
        <taxon>Endopterygota</taxon>
        <taxon>Coleoptera</taxon>
        <taxon>Polyphaga</taxon>
        <taxon>Elateriformia</taxon>
        <taxon>Elateroidea</taxon>
        <taxon>Elateridae</taxon>
        <taxon>Agrypninae</taxon>
        <taxon>Pyrophorini</taxon>
        <taxon>Ignelater</taxon>
    </lineage>
</organism>
<feature type="non-terminal residue" evidence="2">
    <location>
        <position position="1"/>
    </location>
</feature>
<evidence type="ECO:0008006" key="4">
    <source>
        <dbReference type="Google" id="ProtNLM"/>
    </source>
</evidence>
<feature type="transmembrane region" description="Helical" evidence="1">
    <location>
        <begin position="42"/>
        <end position="60"/>
    </location>
</feature>
<evidence type="ECO:0000256" key="1">
    <source>
        <dbReference type="SAM" id="Phobius"/>
    </source>
</evidence>
<accession>A0A8K0CWQ8</accession>
<protein>
    <recommendedName>
        <fullName evidence="4">Protein quiver</fullName>
    </recommendedName>
</protein>
<proteinExistence type="predicted"/>
<keyword evidence="1" id="KW-0812">Transmembrane</keyword>
<gene>
    <name evidence="2" type="ORF">ILUMI_11177</name>
</gene>
<sequence>QNRTYLHRGCIQKHYCEILAKASDFCITCTTDLCNSSPAAAYSYYLILVVVISSLISNYCL</sequence>
<dbReference type="AlphaFoldDB" id="A0A8K0CWQ8"/>
<dbReference type="Proteomes" id="UP000801492">
    <property type="component" value="Unassembled WGS sequence"/>
</dbReference>
<reference evidence="2" key="1">
    <citation type="submission" date="2019-08" db="EMBL/GenBank/DDBJ databases">
        <title>The genome of the North American firefly Photinus pyralis.</title>
        <authorList>
            <consortium name="Photinus pyralis genome working group"/>
            <person name="Fallon T.R."/>
            <person name="Sander Lower S.E."/>
            <person name="Weng J.-K."/>
        </authorList>
    </citation>
    <scope>NUCLEOTIDE SEQUENCE</scope>
    <source>
        <strain evidence="2">TRF0915ILg1</strain>
        <tissue evidence="2">Whole body</tissue>
    </source>
</reference>
<keyword evidence="1" id="KW-0472">Membrane</keyword>
<keyword evidence="3" id="KW-1185">Reference proteome</keyword>